<dbReference type="CDD" id="cd00085">
    <property type="entry name" value="HNHc"/>
    <property type="match status" value="1"/>
</dbReference>
<keyword evidence="3" id="KW-0804">Transcription</keyword>
<dbReference type="AlphaFoldDB" id="A0A5U5UUK4"/>
<keyword evidence="5" id="KW-0540">Nuclease</keyword>
<dbReference type="SUPFAM" id="SSF54171">
    <property type="entry name" value="DNA-binding domain"/>
    <property type="match status" value="1"/>
</dbReference>
<comment type="caution">
    <text evidence="5">The sequence shown here is derived from an EMBL/GenBank/DDBJ whole genome shotgun (WGS) entry which is preliminary data.</text>
</comment>
<dbReference type="SUPFAM" id="SSF54060">
    <property type="entry name" value="His-Me finger endonucleases"/>
    <property type="match status" value="1"/>
</dbReference>
<proteinExistence type="predicted"/>
<protein>
    <submittedName>
        <fullName evidence="5">HNH endonuclease</fullName>
    </submittedName>
</protein>
<gene>
    <name evidence="5" type="ORF">BUX03_12995</name>
</gene>
<name>A0A5U5UUK4_SALER</name>
<accession>A0A5U5UUK4</accession>
<dbReference type="SMART" id="SM00507">
    <property type="entry name" value="HNHc"/>
    <property type="match status" value="1"/>
</dbReference>
<dbReference type="GO" id="GO:0003700">
    <property type="term" value="F:DNA-binding transcription factor activity"/>
    <property type="evidence" value="ECO:0007669"/>
    <property type="project" value="InterPro"/>
</dbReference>
<keyword evidence="2" id="KW-0238">DNA-binding</keyword>
<feature type="domain" description="AP2/ERF" evidence="4">
    <location>
        <begin position="98"/>
        <end position="144"/>
    </location>
</feature>
<keyword evidence="1" id="KW-0805">Transcription regulation</keyword>
<dbReference type="Gene3D" id="3.90.75.20">
    <property type="match status" value="1"/>
</dbReference>
<dbReference type="GO" id="GO:0004519">
    <property type="term" value="F:endonuclease activity"/>
    <property type="evidence" value="ECO:0007669"/>
    <property type="project" value="UniProtKB-KW"/>
</dbReference>
<keyword evidence="5" id="KW-0378">Hydrolase</keyword>
<dbReference type="InterPro" id="IPR044925">
    <property type="entry name" value="His-Me_finger_sf"/>
</dbReference>
<organism evidence="5">
    <name type="scientific">Salmonella enterica</name>
    <name type="common">Salmonella choleraesuis</name>
    <dbReference type="NCBI Taxonomy" id="28901"/>
    <lineage>
        <taxon>Bacteria</taxon>
        <taxon>Pseudomonadati</taxon>
        <taxon>Pseudomonadota</taxon>
        <taxon>Gammaproteobacteria</taxon>
        <taxon>Enterobacterales</taxon>
        <taxon>Enterobacteriaceae</taxon>
        <taxon>Salmonella</taxon>
    </lineage>
</organism>
<reference evidence="5" key="1">
    <citation type="submission" date="2018-07" db="EMBL/GenBank/DDBJ databases">
        <authorList>
            <consortium name="GenomeTrakr network: Whole genome sequencing for foodborne pathogen traceback"/>
        </authorList>
    </citation>
    <scope>NUCLEOTIDE SEQUENCE</scope>
    <source>
        <strain evidence="5">FDA00011140</strain>
    </source>
</reference>
<dbReference type="InterPro" id="IPR036955">
    <property type="entry name" value="AP2/ERF_dom_sf"/>
</dbReference>
<dbReference type="Pfam" id="PF13392">
    <property type="entry name" value="HNH_3"/>
    <property type="match status" value="1"/>
</dbReference>
<sequence length="154" mass="17562">MFDYRDGKLIQKVKRPRVNVGDIAGTKDTSGHLQTMVYGRLYLVHRIIWIMLNGDIPDKMEIDHINGVRDDNRIENLRLVTKSENQRNSKLRKDSSSGIPGVGFHKQAGKWAARINVNGKRKRLGLFDSFEDAAKARHEAEILYGYHPNHGRAA</sequence>
<evidence type="ECO:0000256" key="2">
    <source>
        <dbReference type="ARBA" id="ARBA00023125"/>
    </source>
</evidence>
<dbReference type="InterPro" id="IPR001471">
    <property type="entry name" value="AP2/ERF_dom"/>
</dbReference>
<dbReference type="InterPro" id="IPR016177">
    <property type="entry name" value="DNA-bd_dom_sf"/>
</dbReference>
<evidence type="ECO:0000256" key="3">
    <source>
        <dbReference type="ARBA" id="ARBA00023163"/>
    </source>
</evidence>
<dbReference type="Gene3D" id="3.30.730.10">
    <property type="entry name" value="AP2/ERF domain"/>
    <property type="match status" value="1"/>
</dbReference>
<dbReference type="PROSITE" id="PS51032">
    <property type="entry name" value="AP2_ERF"/>
    <property type="match status" value="1"/>
</dbReference>
<dbReference type="InterPro" id="IPR003615">
    <property type="entry name" value="HNH_nuc"/>
</dbReference>
<evidence type="ECO:0000313" key="5">
    <source>
        <dbReference type="EMBL" id="EBQ6858918.1"/>
    </source>
</evidence>
<dbReference type="EMBL" id="AAGPUO010000018">
    <property type="protein sequence ID" value="EBQ6858918.1"/>
    <property type="molecule type" value="Genomic_DNA"/>
</dbReference>
<dbReference type="GO" id="GO:0003677">
    <property type="term" value="F:DNA binding"/>
    <property type="evidence" value="ECO:0007669"/>
    <property type="project" value="UniProtKB-KW"/>
</dbReference>
<evidence type="ECO:0000259" key="4">
    <source>
        <dbReference type="PROSITE" id="PS51032"/>
    </source>
</evidence>
<evidence type="ECO:0000256" key="1">
    <source>
        <dbReference type="ARBA" id="ARBA00023015"/>
    </source>
</evidence>
<keyword evidence="5" id="KW-0255">Endonuclease</keyword>